<feature type="compositionally biased region" description="Polar residues" evidence="1">
    <location>
        <begin position="396"/>
        <end position="420"/>
    </location>
</feature>
<evidence type="ECO:0000313" key="3">
    <source>
        <dbReference type="Proteomes" id="UP001182556"/>
    </source>
</evidence>
<accession>A0AAD9FRP4</accession>
<feature type="compositionally biased region" description="Basic and acidic residues" evidence="1">
    <location>
        <begin position="77"/>
        <end position="91"/>
    </location>
</feature>
<dbReference type="EMBL" id="JAODAN010000004">
    <property type="protein sequence ID" value="KAK1925006.1"/>
    <property type="molecule type" value="Genomic_DNA"/>
</dbReference>
<comment type="caution">
    <text evidence="2">The sequence shown here is derived from an EMBL/GenBank/DDBJ whole genome shotgun (WGS) entry which is preliminary data.</text>
</comment>
<proteinExistence type="predicted"/>
<feature type="region of interest" description="Disordered" evidence="1">
    <location>
        <begin position="1"/>
        <end position="147"/>
    </location>
</feature>
<evidence type="ECO:0000313" key="2">
    <source>
        <dbReference type="EMBL" id="KAK1925006.1"/>
    </source>
</evidence>
<organism evidence="2 3">
    <name type="scientific">Papiliotrema laurentii</name>
    <name type="common">Cryptococcus laurentii</name>
    <dbReference type="NCBI Taxonomy" id="5418"/>
    <lineage>
        <taxon>Eukaryota</taxon>
        <taxon>Fungi</taxon>
        <taxon>Dikarya</taxon>
        <taxon>Basidiomycota</taxon>
        <taxon>Agaricomycotina</taxon>
        <taxon>Tremellomycetes</taxon>
        <taxon>Tremellales</taxon>
        <taxon>Rhynchogastremaceae</taxon>
        <taxon>Papiliotrema</taxon>
    </lineage>
</organism>
<feature type="compositionally biased region" description="Basic and acidic residues" evidence="1">
    <location>
        <begin position="16"/>
        <end position="26"/>
    </location>
</feature>
<gene>
    <name evidence="2" type="ORF">DB88DRAFT_545847</name>
</gene>
<keyword evidence="3" id="KW-1185">Reference proteome</keyword>
<name>A0AAD9FRP4_PAPLA</name>
<reference evidence="2" key="1">
    <citation type="submission" date="2023-02" db="EMBL/GenBank/DDBJ databases">
        <title>Identification and recombinant expression of a fungal hydrolase from Papiliotrema laurentii that hydrolyzes apple cutin and clears colloidal polyester polyurethane.</title>
        <authorList>
            <consortium name="DOE Joint Genome Institute"/>
            <person name="Roman V.A."/>
            <person name="Bojanowski C."/>
            <person name="Crable B.R."/>
            <person name="Wagner D.N."/>
            <person name="Hung C.S."/>
            <person name="Nadeau L.J."/>
            <person name="Schratz L."/>
            <person name="Haridas S."/>
            <person name="Pangilinan J."/>
            <person name="Lipzen A."/>
            <person name="Na H."/>
            <person name="Yan M."/>
            <person name="Ng V."/>
            <person name="Grigoriev I.V."/>
            <person name="Spatafora J.W."/>
            <person name="Barlow D."/>
            <person name="Biffinger J."/>
            <person name="Kelley-Loughnane N."/>
            <person name="Varaljay V.A."/>
            <person name="Crookes-Goodson W.J."/>
        </authorList>
    </citation>
    <scope>NUCLEOTIDE SEQUENCE</scope>
    <source>
        <strain evidence="2">5307AH</strain>
    </source>
</reference>
<feature type="region of interest" description="Disordered" evidence="1">
    <location>
        <begin position="322"/>
        <end position="454"/>
    </location>
</feature>
<sequence>MAWRPATRWQVGAPTLDKHSSKEYHLSTRPRSGPSETMAPKTGRSEDIHADRSTPPQSYHWPEEFGNTQHSDVIPAEGKRRRDREDQDVRSHRDKRDRRVDHAAQPKSHPAQSKGEAQPTRLDHRQTHTKHSHRTEGNKPAPAKSHIPTLPLSTHQHLQSIPDSLQDQSLAIETLSTAVDARIKALQHDLRATVGSFREYHRLARDEHCRAVEDIRGMILRLSQIVEGRVQQEDGPLISGWEGIPRSPDFQMLGMDYSFPRERDTSGLWSYSPRSGITPVDCHKPRLNTVADGNVNDETDVSRITPDEALLALFTSGNDFVLPPIAPSDPLAGEGPENAEKTQPTSSRASDSSLNFPMNFVFDPEMLSSHPNPQEQGASMIGTVMPVPTDDDGVPANSSGTQAQDPLETSQIKGETTSNDADLATLNVRHTECPLPSGDSAYGPSSVTLPLAQR</sequence>
<protein>
    <submittedName>
        <fullName evidence="2">Uncharacterized protein</fullName>
    </submittedName>
</protein>
<dbReference type="Proteomes" id="UP001182556">
    <property type="component" value="Unassembled WGS sequence"/>
</dbReference>
<evidence type="ECO:0000256" key="1">
    <source>
        <dbReference type="SAM" id="MobiDB-lite"/>
    </source>
</evidence>
<feature type="compositionally biased region" description="Basic and acidic residues" evidence="1">
    <location>
        <begin position="43"/>
        <end position="52"/>
    </location>
</feature>
<feature type="compositionally biased region" description="Polar residues" evidence="1">
    <location>
        <begin position="341"/>
        <end position="356"/>
    </location>
</feature>
<dbReference type="AlphaFoldDB" id="A0AAD9FRP4"/>